<dbReference type="Pfam" id="PF00501">
    <property type="entry name" value="AMP-binding"/>
    <property type="match status" value="1"/>
</dbReference>
<dbReference type="PANTHER" id="PTHR43272">
    <property type="entry name" value="LONG-CHAIN-FATTY-ACID--COA LIGASE"/>
    <property type="match status" value="1"/>
</dbReference>
<dbReference type="Gene3D" id="3.40.50.1820">
    <property type="entry name" value="alpha/beta hydrolase"/>
    <property type="match status" value="1"/>
</dbReference>
<reference evidence="4" key="1">
    <citation type="journal article" date="2016" name="BMC Genomics">
        <title>Genome sequence and comparative analysis of clavicipitaceous insect-pathogenic fungus Aschersonia badia with Metarhizium spp.</title>
        <authorList>
            <person name="Agrawal Y."/>
            <person name="Narwani T."/>
            <person name="Subramanian S."/>
        </authorList>
    </citation>
    <scope>NUCLEOTIDE SEQUENCE</scope>
    <source>
        <strain evidence="4">MTCC 10142</strain>
    </source>
</reference>
<dbReference type="InterPro" id="IPR042099">
    <property type="entry name" value="ANL_N_sf"/>
</dbReference>
<dbReference type="GO" id="GO:0005783">
    <property type="term" value="C:endoplasmic reticulum"/>
    <property type="evidence" value="ECO:0007669"/>
    <property type="project" value="TreeGrafter"/>
</dbReference>
<dbReference type="SUPFAM" id="SSF56801">
    <property type="entry name" value="Acetyl-CoA synthetase-like"/>
    <property type="match status" value="1"/>
</dbReference>
<dbReference type="InterPro" id="IPR000873">
    <property type="entry name" value="AMP-dep_synth/lig_dom"/>
</dbReference>
<evidence type="ECO:0000259" key="3">
    <source>
        <dbReference type="Pfam" id="PF07859"/>
    </source>
</evidence>
<dbReference type="EMBL" id="KU202452">
    <property type="protein sequence ID" value="ANH22689.1"/>
    <property type="molecule type" value="Genomic_DNA"/>
</dbReference>
<dbReference type="Gene3D" id="3.40.50.12780">
    <property type="entry name" value="N-terminal domain of ligase-like"/>
    <property type="match status" value="1"/>
</dbReference>
<dbReference type="GO" id="GO:0016787">
    <property type="term" value="F:hydrolase activity"/>
    <property type="evidence" value="ECO:0007669"/>
    <property type="project" value="InterPro"/>
</dbReference>
<dbReference type="GO" id="GO:0016020">
    <property type="term" value="C:membrane"/>
    <property type="evidence" value="ECO:0007669"/>
    <property type="project" value="TreeGrafter"/>
</dbReference>
<feature type="domain" description="AMP-dependent synthetase/ligase" evidence="2">
    <location>
        <begin position="487"/>
        <end position="865"/>
    </location>
</feature>
<dbReference type="InterPro" id="IPR029058">
    <property type="entry name" value="AB_hydrolase_fold"/>
</dbReference>
<dbReference type="Pfam" id="PF07859">
    <property type="entry name" value="Abhydrolase_3"/>
    <property type="match status" value="1"/>
</dbReference>
<protein>
    <recommendedName>
        <fullName evidence="5">Alpha/beta hydrolase fold-3 domain-containing protein</fullName>
    </recommendedName>
</protein>
<sequence length="886" mass="95615">MDVSHTKFAGFAINQTHYKHVGDHAIRVDILVPKSHFAGKRPVIVRFHGGGFVLGDSLWPVLWPQWLSDLAIKHNAIVISPNYRIQPEATTPEVYQDIRDFWRWMHSAALGSFLADKSPSTSFDLSRVLVVGESAGGQLSIAAALTYAGDIRAAIATYPTMDMQGDDFTRPRTVAPFGLALPEGFYADTMASLKLGTAESSVVSEQRMQFMIAAIHHGHLGSLYQRGTQASSPQERNMWFPLEGLEAPDVKVPVGGITIWHGRSDGVVPIGSVRVVQPAYAAEAAAPSSLIPKLEKDEPVKELLSPVTESQSHRVTEPQSHTITESKSQRVTMGLLESIDSSISDLFSQWNAYSTALATALVLLITYRIMSATDPDAHPLLLARQSVPSTVRKEGESAVYRSQSAPHGMPLNAGLNVKDPGAPKFSRGRHGDLRDVWNQALSGGEAGARGRLLTVLGSEKVIQHKLDDVHRQINVIGRYVEEQGSIRVAIYLPNSIELLVTLFACSFYPNLTTVVIPFDVPDSDLVSMLRRSAVDTVVTATGSFPLDAVVRAYPSLRQLIWVVDEGSRHMDWNDVPEGMGGSVNVSTWQDILNDAPSSAAAQLSTKPDQDSPPQDIVTFWPGKTGEPPEMVRFSQANLASAISGQMAALPARQRLSQADLFLPVDSLSNMYTLTLTLAALYSNASVALNAVAGRATDIVLATQGVAPTVIVASPSSLLSAHRESARKLGGGLAKLAHSLSTSTLTQRGVHTASNFWSALSASAHLHTGTTPGKLRLIYVAEQVGADTPLLSSQVLSDLRIFTGARIVYALTAARVAGPVTQTALFDYRLVPEVPAHFGAPLSCVEILLKDMGAHKTTDYVVEGEVRFNPLGVCLFLPSLRPVLFCH</sequence>
<evidence type="ECO:0000256" key="1">
    <source>
        <dbReference type="SAM" id="MobiDB-lite"/>
    </source>
</evidence>
<accession>A0A173G927</accession>
<dbReference type="SUPFAM" id="SSF53474">
    <property type="entry name" value="alpha/beta-Hydrolases"/>
    <property type="match status" value="1"/>
</dbReference>
<feature type="non-terminal residue" evidence="4">
    <location>
        <position position="886"/>
    </location>
</feature>
<dbReference type="PANTHER" id="PTHR43272:SF11">
    <property type="entry name" value="AMP-DEPENDENT SYNTHETASE_LIGASE DOMAIN-CONTAINING PROTEIN"/>
    <property type="match status" value="1"/>
</dbReference>
<organism evidence="4">
    <name type="scientific">Hypocrella siamensis</name>
    <dbReference type="NCBI Taxonomy" id="696354"/>
    <lineage>
        <taxon>Eukaryota</taxon>
        <taxon>Fungi</taxon>
        <taxon>Dikarya</taxon>
        <taxon>Ascomycota</taxon>
        <taxon>Pezizomycotina</taxon>
        <taxon>Sordariomycetes</taxon>
        <taxon>Hypocreomycetidae</taxon>
        <taxon>Hypocreales</taxon>
        <taxon>Clavicipitaceae</taxon>
        <taxon>Hypocrella</taxon>
    </lineage>
</organism>
<evidence type="ECO:0000259" key="2">
    <source>
        <dbReference type="Pfam" id="PF00501"/>
    </source>
</evidence>
<dbReference type="AlphaFoldDB" id="A0A173G927"/>
<dbReference type="GO" id="GO:0004467">
    <property type="term" value="F:long-chain fatty acid-CoA ligase activity"/>
    <property type="evidence" value="ECO:0007669"/>
    <property type="project" value="TreeGrafter"/>
</dbReference>
<proteinExistence type="predicted"/>
<evidence type="ECO:0000313" key="4">
    <source>
        <dbReference type="EMBL" id="ANH22689.1"/>
    </source>
</evidence>
<feature type="region of interest" description="Disordered" evidence="1">
    <location>
        <begin position="305"/>
        <end position="325"/>
    </location>
</feature>
<feature type="domain" description="Alpha/beta hydrolase fold-3" evidence="3">
    <location>
        <begin position="44"/>
        <end position="166"/>
    </location>
</feature>
<dbReference type="InterPro" id="IPR013094">
    <property type="entry name" value="AB_hydrolase_3"/>
</dbReference>
<evidence type="ECO:0008006" key="5">
    <source>
        <dbReference type="Google" id="ProtNLM"/>
    </source>
</evidence>
<name>A0A173G927_9HYPO</name>